<evidence type="ECO:0000313" key="3">
    <source>
        <dbReference type="Proteomes" id="UP001590950"/>
    </source>
</evidence>
<name>A0ABR4AD18_9LECA</name>
<feature type="region of interest" description="Disordered" evidence="1">
    <location>
        <begin position="1"/>
        <end position="79"/>
    </location>
</feature>
<evidence type="ECO:0000313" key="2">
    <source>
        <dbReference type="EMBL" id="KAL2043722.1"/>
    </source>
</evidence>
<organism evidence="2 3">
    <name type="scientific">Stereocaulon virgatum</name>
    <dbReference type="NCBI Taxonomy" id="373712"/>
    <lineage>
        <taxon>Eukaryota</taxon>
        <taxon>Fungi</taxon>
        <taxon>Dikarya</taxon>
        <taxon>Ascomycota</taxon>
        <taxon>Pezizomycotina</taxon>
        <taxon>Lecanoromycetes</taxon>
        <taxon>OSLEUM clade</taxon>
        <taxon>Lecanoromycetidae</taxon>
        <taxon>Lecanorales</taxon>
        <taxon>Lecanorineae</taxon>
        <taxon>Stereocaulaceae</taxon>
        <taxon>Stereocaulon</taxon>
    </lineage>
</organism>
<feature type="compositionally biased region" description="Basic and acidic residues" evidence="1">
    <location>
        <begin position="14"/>
        <end position="30"/>
    </location>
</feature>
<reference evidence="2 3" key="1">
    <citation type="submission" date="2024-09" db="EMBL/GenBank/DDBJ databases">
        <title>Rethinking Asexuality: The Enigmatic Case of Functional Sexual Genes in Lepraria (Stereocaulaceae).</title>
        <authorList>
            <person name="Doellman M."/>
            <person name="Sun Y."/>
            <person name="Barcenas-Pena A."/>
            <person name="Lumbsch H.T."/>
            <person name="Grewe F."/>
        </authorList>
    </citation>
    <scope>NUCLEOTIDE SEQUENCE [LARGE SCALE GENOMIC DNA]</scope>
    <source>
        <strain evidence="2 3">Mercado 3170</strain>
    </source>
</reference>
<evidence type="ECO:0000256" key="1">
    <source>
        <dbReference type="SAM" id="MobiDB-lite"/>
    </source>
</evidence>
<proteinExistence type="predicted"/>
<gene>
    <name evidence="2" type="ORF">N7G274_003241</name>
</gene>
<dbReference type="Proteomes" id="UP001590950">
    <property type="component" value="Unassembled WGS sequence"/>
</dbReference>
<keyword evidence="3" id="KW-1185">Reference proteome</keyword>
<accession>A0ABR4AD18</accession>
<comment type="caution">
    <text evidence="2">The sequence shown here is derived from an EMBL/GenBank/DDBJ whole genome shotgun (WGS) entry which is preliminary data.</text>
</comment>
<sequence length="109" mass="11549">MTVGVGGKNLEVVKGTRSEDGLSENYHIEGRIAGGTTTGYSERKKRRRETDAVDEGGPSKKPPGNPPVLRASGTTDIPKATREERMIPGVKDLETVIEGLAKGSNAQTS</sequence>
<protein>
    <submittedName>
        <fullName evidence="2">Uncharacterized protein</fullName>
    </submittedName>
</protein>
<dbReference type="EMBL" id="JBEFKJ010000010">
    <property type="protein sequence ID" value="KAL2043722.1"/>
    <property type="molecule type" value="Genomic_DNA"/>
</dbReference>